<dbReference type="AlphaFoldDB" id="A0A382ESV0"/>
<protein>
    <submittedName>
        <fullName evidence="2">Uncharacterized protein</fullName>
    </submittedName>
</protein>
<accession>A0A382ESV0</accession>
<reference evidence="2" key="1">
    <citation type="submission" date="2018-05" db="EMBL/GenBank/DDBJ databases">
        <authorList>
            <person name="Lanie J.A."/>
            <person name="Ng W.-L."/>
            <person name="Kazmierczak K.M."/>
            <person name="Andrzejewski T.M."/>
            <person name="Davidsen T.M."/>
            <person name="Wayne K.J."/>
            <person name="Tettelin H."/>
            <person name="Glass J.I."/>
            <person name="Rusch D."/>
            <person name="Podicherti R."/>
            <person name="Tsui H.-C.T."/>
            <person name="Winkler M.E."/>
        </authorList>
    </citation>
    <scope>NUCLEOTIDE SEQUENCE</scope>
</reference>
<name>A0A382ESV0_9ZZZZ</name>
<feature type="compositionally biased region" description="Basic and acidic residues" evidence="1">
    <location>
        <begin position="10"/>
        <end position="21"/>
    </location>
</feature>
<gene>
    <name evidence="2" type="ORF">METZ01_LOCUS206088</name>
</gene>
<dbReference type="EMBL" id="UINC01045912">
    <property type="protein sequence ID" value="SVB53234.1"/>
    <property type="molecule type" value="Genomic_DNA"/>
</dbReference>
<feature type="region of interest" description="Disordered" evidence="1">
    <location>
        <begin position="1"/>
        <end position="21"/>
    </location>
</feature>
<proteinExistence type="predicted"/>
<evidence type="ECO:0000256" key="1">
    <source>
        <dbReference type="SAM" id="MobiDB-lite"/>
    </source>
</evidence>
<evidence type="ECO:0000313" key="2">
    <source>
        <dbReference type="EMBL" id="SVB53234.1"/>
    </source>
</evidence>
<sequence length="195" mass="19461">MGLWGATDADESKPKHLTTAEKKQVYATTAGWVREGNNADQGNDNASAPPEVLVAIGGLTTSLGAATIASVDMVTTAWDASAGGTFQVRVRWNEAVDVVEAGSGLKMTLTRTPDGGSAASHTMRYASGTGGNEIIFSLAIAGGSPVAADDVFSIGAQSLVKAGATTVKDAGTETASEVAITAAQGTATGTITATA</sequence>
<organism evidence="2">
    <name type="scientific">marine metagenome</name>
    <dbReference type="NCBI Taxonomy" id="408172"/>
    <lineage>
        <taxon>unclassified sequences</taxon>
        <taxon>metagenomes</taxon>
        <taxon>ecological metagenomes</taxon>
    </lineage>
</organism>